<keyword evidence="9 12" id="KW-0324">Glycolysis</keyword>
<evidence type="ECO:0000313" key="14">
    <source>
        <dbReference type="EMBL" id="HGV55485.1"/>
    </source>
</evidence>
<proteinExistence type="inferred from homology"/>
<comment type="catalytic activity">
    <reaction evidence="11">
        <text>beta-D-fructose 6-phosphate + diphosphate = beta-D-fructose 1,6-bisphosphate + phosphate + H(+)</text>
        <dbReference type="Rhea" id="RHEA:13613"/>
        <dbReference type="ChEBI" id="CHEBI:15378"/>
        <dbReference type="ChEBI" id="CHEBI:32966"/>
        <dbReference type="ChEBI" id="CHEBI:33019"/>
        <dbReference type="ChEBI" id="CHEBI:43474"/>
        <dbReference type="ChEBI" id="CHEBI:57634"/>
        <dbReference type="EC" id="2.7.1.90"/>
    </reaction>
</comment>
<dbReference type="UniPathway" id="UPA00109">
    <property type="reaction ID" value="UER00182"/>
</dbReference>
<dbReference type="Pfam" id="PF00365">
    <property type="entry name" value="PFK"/>
    <property type="match status" value="1"/>
</dbReference>
<dbReference type="GO" id="GO:0047334">
    <property type="term" value="F:diphosphate-fructose-6-phosphate 1-phosphotransferase activity"/>
    <property type="evidence" value="ECO:0007669"/>
    <property type="project" value="UniProtKB-EC"/>
</dbReference>
<dbReference type="Gene3D" id="3.40.50.450">
    <property type="match status" value="1"/>
</dbReference>
<evidence type="ECO:0000256" key="7">
    <source>
        <dbReference type="ARBA" id="ARBA00022840"/>
    </source>
</evidence>
<keyword evidence="5 12" id="KW-0547">Nucleotide-binding</keyword>
<dbReference type="SUPFAM" id="SSF53784">
    <property type="entry name" value="Phosphofructokinase"/>
    <property type="match status" value="1"/>
</dbReference>
<accession>A0A832GN87</accession>
<evidence type="ECO:0000256" key="6">
    <source>
        <dbReference type="ARBA" id="ARBA00022777"/>
    </source>
</evidence>
<sequence length="449" mass="50102">MKTTCDPFEFTEEILEDIDTEIERLGPPKIANPMKLPQQCFVSDDHRVTLRVNYGYLKAELSQGREVPSLELAGPRPYIYFDPSKTRVGIVTCGGLCPGINDVIRSIVMTLYYSYGVNKILGFRYGLQGFIPKYGHPVIELTPEVVKDIHTMGGTFLGTSRGHQDIEEIVDTLERHNIQILFMIGGDGTFRAANKIKEEISKRGLKIAVVAIPKTIDNDIWLVSKTFGFDTAVELACEAIRCAHTEAIAVPYGIGLVKLMGRHSGFIAAAATLATKEVNFCLVPEIDFDLEGPKGFLTELERRLLARNHAVIVVAEGAGQRYVMKDPPEYDASGNVKLGDIGRFLKEKIESYFKEKGIEVVIRYIDPSYIIRSVPANVDDRIYCGFLGQYAVHAGMAGKTGLMISYLNDQFVHIPLREAIKKRKQINLQSRFWLSVLESTGQSDFKNSP</sequence>
<feature type="binding site" evidence="12">
    <location>
        <begin position="186"/>
        <end position="189"/>
    </location>
    <ligand>
        <name>ATP</name>
        <dbReference type="ChEBI" id="CHEBI:30616"/>
    </ligand>
</feature>
<keyword evidence="3 12" id="KW-0808">Transferase</keyword>
<evidence type="ECO:0000256" key="10">
    <source>
        <dbReference type="ARBA" id="ARBA00048070"/>
    </source>
</evidence>
<name>A0A832GN87_9BACT</name>
<dbReference type="NCBIfam" id="NF005301">
    <property type="entry name" value="PRK06830.1"/>
    <property type="match status" value="1"/>
</dbReference>
<comment type="function">
    <text evidence="2">Catalyzes the phosphorylation of D-fructose 6-phosphate, the first committing step of glycolysis. Uses inorganic phosphate (PPi) as phosphoryl donor instead of ATP like common ATP-dependent phosphofructokinases (ATP-PFKs), which renders the reaction reversible, and can thus function both in glycolysis and gluconeogenesis. Consistently, PPi-PFK can replace the enzymes of both the forward (ATP-PFK) and reverse (fructose-bisphosphatase (FBPase)) reactions.</text>
</comment>
<dbReference type="FunFam" id="3.40.50.450:FF:000002">
    <property type="entry name" value="ATP-dependent 6-phosphofructokinase"/>
    <property type="match status" value="1"/>
</dbReference>
<comment type="subunit">
    <text evidence="12">Homodimer.</text>
</comment>
<feature type="binding site" evidence="12">
    <location>
        <begin position="215"/>
        <end position="217"/>
    </location>
    <ligand>
        <name>substrate</name>
    </ligand>
</feature>
<comment type="caution">
    <text evidence="14">The sequence shown here is derived from an EMBL/GenBank/DDBJ whole genome shotgun (WGS) entry which is preliminary data.</text>
</comment>
<keyword evidence="6 12" id="KW-0418">Kinase</keyword>
<evidence type="ECO:0000256" key="5">
    <source>
        <dbReference type="ARBA" id="ARBA00022741"/>
    </source>
</evidence>
<evidence type="ECO:0000259" key="13">
    <source>
        <dbReference type="Pfam" id="PF00365"/>
    </source>
</evidence>
<keyword evidence="4 12" id="KW-0479">Metal-binding</keyword>
<comment type="subcellular location">
    <subcellularLocation>
        <location evidence="12">Cytoplasm</location>
    </subcellularLocation>
</comment>
<feature type="binding site" evidence="12">
    <location>
        <begin position="369"/>
        <end position="372"/>
    </location>
    <ligand>
        <name>substrate</name>
    </ligand>
</feature>
<dbReference type="PANTHER" id="PTHR45770">
    <property type="entry name" value="ATP-DEPENDENT 6-PHOSPHOFRUCTOKINASE 1"/>
    <property type="match status" value="1"/>
</dbReference>
<dbReference type="AlphaFoldDB" id="A0A832GN87"/>
<dbReference type="InterPro" id="IPR035966">
    <property type="entry name" value="PKF_sf"/>
</dbReference>
<evidence type="ECO:0000256" key="2">
    <source>
        <dbReference type="ARBA" id="ARBA00003138"/>
    </source>
</evidence>
<feature type="binding site" evidence="12">
    <location>
        <position position="316"/>
    </location>
    <ligand>
        <name>substrate</name>
    </ligand>
</feature>
<keyword evidence="8 12" id="KW-0460">Magnesium</keyword>
<dbReference type="EC" id="2.7.1.11" evidence="12"/>
<evidence type="ECO:0000256" key="1">
    <source>
        <dbReference type="ARBA" id="ARBA00001946"/>
    </source>
</evidence>
<dbReference type="GO" id="GO:0005524">
    <property type="term" value="F:ATP binding"/>
    <property type="evidence" value="ECO:0007669"/>
    <property type="project" value="UniProtKB-KW"/>
</dbReference>
<dbReference type="GO" id="GO:0005737">
    <property type="term" value="C:cytoplasm"/>
    <property type="evidence" value="ECO:0007669"/>
    <property type="project" value="UniProtKB-SubCell"/>
</dbReference>
<comment type="cofactor">
    <cofactor evidence="1 12">
        <name>Mg(2+)</name>
        <dbReference type="ChEBI" id="CHEBI:18420"/>
    </cofactor>
</comment>
<keyword evidence="12" id="KW-0963">Cytoplasm</keyword>
<evidence type="ECO:0000256" key="11">
    <source>
        <dbReference type="ARBA" id="ARBA00048072"/>
    </source>
</evidence>
<evidence type="ECO:0000256" key="3">
    <source>
        <dbReference type="ARBA" id="ARBA00022679"/>
    </source>
</evidence>
<evidence type="ECO:0000256" key="12">
    <source>
        <dbReference type="HAMAP-Rule" id="MF_01981"/>
    </source>
</evidence>
<dbReference type="PIRSF" id="PIRSF000534">
    <property type="entry name" value="PPi_PFK_TP0108"/>
    <property type="match status" value="1"/>
</dbReference>
<feature type="domain" description="Phosphofructokinase" evidence="13">
    <location>
        <begin position="87"/>
        <end position="394"/>
    </location>
</feature>
<dbReference type="GO" id="GO:0003872">
    <property type="term" value="F:6-phosphofructokinase activity"/>
    <property type="evidence" value="ECO:0007669"/>
    <property type="project" value="UniProtKB-UniRule"/>
</dbReference>
<organism evidence="14">
    <name type="scientific">Caldimicrobium thiodismutans</name>
    <dbReference type="NCBI Taxonomy" id="1653476"/>
    <lineage>
        <taxon>Bacteria</taxon>
        <taxon>Pseudomonadati</taxon>
        <taxon>Thermodesulfobacteriota</taxon>
        <taxon>Thermodesulfobacteria</taxon>
        <taxon>Thermodesulfobacteriales</taxon>
        <taxon>Thermodesulfobacteriaceae</taxon>
        <taxon>Caldimicrobium</taxon>
    </lineage>
</organism>
<dbReference type="InterPro" id="IPR022953">
    <property type="entry name" value="ATP_PFK"/>
</dbReference>
<feature type="binding site" evidence="12">
    <location>
        <begin position="161"/>
        <end position="162"/>
    </location>
    <ligand>
        <name>ATP</name>
        <dbReference type="ChEBI" id="CHEBI:30616"/>
    </ligand>
</feature>
<comment type="function">
    <text evidence="12">Catalyzes the phosphorylation of D-fructose 6-phosphate to fructose 1,6-bisphosphate by ATP, the first committing step of glycolysis.</text>
</comment>
<evidence type="ECO:0000256" key="9">
    <source>
        <dbReference type="ARBA" id="ARBA00023152"/>
    </source>
</evidence>
<dbReference type="InterPro" id="IPR012004">
    <property type="entry name" value="PyroP-dep_PFK_TP0108"/>
</dbReference>
<feature type="site" description="Important for substrate specificity; cannot use PPi as phosphoryl donor" evidence="12">
    <location>
        <position position="188"/>
    </location>
</feature>
<evidence type="ECO:0000256" key="8">
    <source>
        <dbReference type="ARBA" id="ARBA00022842"/>
    </source>
</evidence>
<dbReference type="PRINTS" id="PR00476">
    <property type="entry name" value="PHFRCTKINASE"/>
</dbReference>
<dbReference type="GO" id="GO:0046872">
    <property type="term" value="F:metal ion binding"/>
    <property type="evidence" value="ECO:0007669"/>
    <property type="project" value="UniProtKB-KW"/>
</dbReference>
<evidence type="ECO:0000256" key="4">
    <source>
        <dbReference type="ARBA" id="ARBA00022723"/>
    </source>
</evidence>
<feature type="binding site" evidence="12">
    <location>
        <position position="187"/>
    </location>
    <ligand>
        <name>Mg(2+)</name>
        <dbReference type="ChEBI" id="CHEBI:18420"/>
        <note>catalytic</note>
    </ligand>
</feature>
<dbReference type="HAMAP" id="MF_01981">
    <property type="entry name" value="Phosphofructokinase_II_X"/>
    <property type="match status" value="1"/>
</dbReference>
<feature type="binding site" evidence="12">
    <location>
        <begin position="260"/>
        <end position="262"/>
    </location>
    <ligand>
        <name>substrate</name>
    </ligand>
</feature>
<dbReference type="InterPro" id="IPR050929">
    <property type="entry name" value="PFKA"/>
</dbReference>
<keyword evidence="7 12" id="KW-0067">ATP-binding</keyword>
<dbReference type="GO" id="GO:0006002">
    <property type="term" value="P:fructose 6-phosphate metabolic process"/>
    <property type="evidence" value="ECO:0007669"/>
    <property type="project" value="InterPro"/>
</dbReference>
<gene>
    <name evidence="12" type="primary">pfkA</name>
    <name evidence="14" type="ORF">ENT73_05300</name>
</gene>
<dbReference type="InterPro" id="IPR000023">
    <property type="entry name" value="Phosphofructokinase_dom"/>
</dbReference>
<protein>
    <recommendedName>
        <fullName evidence="12">ATP-dependent 6-phosphofructokinase</fullName>
        <shortName evidence="12">ATP-PFK</shortName>
        <shortName evidence="12">Phosphofructokinase</shortName>
        <ecNumber evidence="12">2.7.1.11</ecNumber>
    </recommendedName>
    <alternativeName>
        <fullName evidence="12">Phosphohexokinase</fullName>
    </alternativeName>
</protein>
<comment type="pathway">
    <text evidence="12">Carbohydrate degradation; glycolysis; D-glyceraldehyde 3-phosphate and glycerone phosphate from D-glucose: step 3/4.</text>
</comment>
<comment type="catalytic activity">
    <reaction evidence="10 12">
        <text>beta-D-fructose 6-phosphate + ATP = beta-D-fructose 1,6-bisphosphate + ADP + H(+)</text>
        <dbReference type="Rhea" id="RHEA:16109"/>
        <dbReference type="ChEBI" id="CHEBI:15378"/>
        <dbReference type="ChEBI" id="CHEBI:30616"/>
        <dbReference type="ChEBI" id="CHEBI:32966"/>
        <dbReference type="ChEBI" id="CHEBI:57634"/>
        <dbReference type="ChEBI" id="CHEBI:456216"/>
        <dbReference type="EC" id="2.7.1.11"/>
    </reaction>
</comment>
<dbReference type="EMBL" id="DSZU01000090">
    <property type="protein sequence ID" value="HGV55485.1"/>
    <property type="molecule type" value="Genomic_DNA"/>
</dbReference>
<feature type="binding site" evidence="12">
    <location>
        <position position="95"/>
    </location>
    <ligand>
        <name>ATP</name>
        <dbReference type="ChEBI" id="CHEBI:30616"/>
    </ligand>
</feature>
<comment type="similarity">
    <text evidence="12">Belongs to the phosphofructokinase type A (PFKA) family. PPi-dependent PFK group II subfamily. Atypical ATP-dependent clade 'X' sub-subfamily.</text>
</comment>
<feature type="active site" description="Proton acceptor" evidence="12">
    <location>
        <position position="217"/>
    </location>
</feature>
<reference evidence="14" key="1">
    <citation type="journal article" date="2020" name="mSystems">
        <title>Genome- and Community-Level Interaction Insights into Carbon Utilization and Element Cycling Functions of Hydrothermarchaeota in Hydrothermal Sediment.</title>
        <authorList>
            <person name="Zhou Z."/>
            <person name="Liu Y."/>
            <person name="Xu W."/>
            <person name="Pan J."/>
            <person name="Luo Z.H."/>
            <person name="Li M."/>
        </authorList>
    </citation>
    <scope>NUCLEOTIDE SEQUENCE [LARGE SCALE GENOMIC DNA]</scope>
    <source>
        <strain evidence="14">SpSt-605</strain>
    </source>
</reference>